<keyword evidence="2" id="KW-1185">Reference proteome</keyword>
<dbReference type="AlphaFoldDB" id="A0A4R1RB43"/>
<dbReference type="RefSeq" id="WP_132015459.1">
    <property type="nucleotide sequence ID" value="NZ_SLUN01000022.1"/>
</dbReference>
<proteinExistence type="predicted"/>
<dbReference type="Proteomes" id="UP000295008">
    <property type="component" value="Unassembled WGS sequence"/>
</dbReference>
<gene>
    <name evidence="1" type="ORF">EDC14_102245</name>
</gene>
<accession>A0A4R1RB43</accession>
<sequence length="223" mass="22977">MQTVHLTFNASGAVEGARRGDAVVIVDIIDMSTSTEVALESGAIAVFGAAPTGCKVPLNINPDRIGYLAGKTALKYKTQLIVVAEPRYGEDSERAKRAEAALAGVARSGAEVGSIIPNIGTEIGKFAVFTGKVVLFISDTGGVAFDAAYNNGAPAVLTATVVRTPLKKGCEPAKVGIERAIETARKLDCGITIVAASANSLEDVLAAQYLTQAVIQSGFLNPA</sequence>
<evidence type="ECO:0000313" key="1">
    <source>
        <dbReference type="EMBL" id="TCL62991.1"/>
    </source>
</evidence>
<reference evidence="1 2" key="1">
    <citation type="submission" date="2019-03" db="EMBL/GenBank/DDBJ databases">
        <title>Genomic Encyclopedia of Type Strains, Phase IV (KMG-IV): sequencing the most valuable type-strain genomes for metagenomic binning, comparative biology and taxonomic classification.</title>
        <authorList>
            <person name="Goeker M."/>
        </authorList>
    </citation>
    <scope>NUCLEOTIDE SEQUENCE [LARGE SCALE GENOMIC DNA]</scope>
    <source>
        <strain evidence="1 2">LX-B</strain>
    </source>
</reference>
<name>A0A4R1RB43_HYDET</name>
<protein>
    <recommendedName>
        <fullName evidence="3">2-phosphosulfolactate phosphatase</fullName>
    </recommendedName>
</protein>
<evidence type="ECO:0000313" key="2">
    <source>
        <dbReference type="Proteomes" id="UP000295008"/>
    </source>
</evidence>
<dbReference type="EMBL" id="SLUN01000022">
    <property type="protein sequence ID" value="TCL62991.1"/>
    <property type="molecule type" value="Genomic_DNA"/>
</dbReference>
<organism evidence="1 2">
    <name type="scientific">Hydrogenispora ethanolica</name>
    <dbReference type="NCBI Taxonomy" id="1082276"/>
    <lineage>
        <taxon>Bacteria</taxon>
        <taxon>Bacillati</taxon>
        <taxon>Bacillota</taxon>
        <taxon>Hydrogenispora</taxon>
    </lineage>
</organism>
<evidence type="ECO:0008006" key="3">
    <source>
        <dbReference type="Google" id="ProtNLM"/>
    </source>
</evidence>
<comment type="caution">
    <text evidence="1">The sequence shown here is derived from an EMBL/GenBank/DDBJ whole genome shotgun (WGS) entry which is preliminary data.</text>
</comment>
<dbReference type="OrthoDB" id="1722649at2"/>